<sequence>MTITELAILPLKPPHTVHTPRVEELFQMIQKRQSDWSSYPVLYFSDEAGTTIYLLSGWESVAAHQELMKSDGNQEMLGLFQEYIDLEKLKLRHLDIPFEKEGKLVEAEFLGYAIQTEGGEVEVGEGHTWKAGGKDLEEEAGSGTHHIAAYSQAPVDGPGHAVKLHKRVYHHARNFGSTLDKDIPSI</sequence>
<dbReference type="PANTHER" id="PTHR42052">
    <property type="entry name" value="ABM DOMAIN-CONTAINING PROTEIN"/>
    <property type="match status" value="1"/>
</dbReference>
<organism evidence="1 2">
    <name type="scientific">Ephemerocybe angulata</name>
    <dbReference type="NCBI Taxonomy" id="980116"/>
    <lineage>
        <taxon>Eukaryota</taxon>
        <taxon>Fungi</taxon>
        <taxon>Dikarya</taxon>
        <taxon>Basidiomycota</taxon>
        <taxon>Agaricomycotina</taxon>
        <taxon>Agaricomycetes</taxon>
        <taxon>Agaricomycetidae</taxon>
        <taxon>Agaricales</taxon>
        <taxon>Agaricineae</taxon>
        <taxon>Psathyrellaceae</taxon>
        <taxon>Ephemerocybe</taxon>
    </lineage>
</organism>
<dbReference type="AlphaFoldDB" id="A0A8H5B350"/>
<name>A0A8H5B350_9AGAR</name>
<proteinExistence type="predicted"/>
<reference evidence="1 2" key="1">
    <citation type="journal article" date="2020" name="ISME J.">
        <title>Uncovering the hidden diversity of litter-decomposition mechanisms in mushroom-forming fungi.</title>
        <authorList>
            <person name="Floudas D."/>
            <person name="Bentzer J."/>
            <person name="Ahren D."/>
            <person name="Johansson T."/>
            <person name="Persson P."/>
            <person name="Tunlid A."/>
        </authorList>
    </citation>
    <scope>NUCLEOTIDE SEQUENCE [LARGE SCALE GENOMIC DNA]</scope>
    <source>
        <strain evidence="1 2">CBS 175.51</strain>
    </source>
</reference>
<dbReference type="OrthoDB" id="3542212at2759"/>
<evidence type="ECO:0008006" key="3">
    <source>
        <dbReference type="Google" id="ProtNLM"/>
    </source>
</evidence>
<gene>
    <name evidence="1" type="ORF">D9611_005039</name>
</gene>
<keyword evidence="2" id="KW-1185">Reference proteome</keyword>
<dbReference type="Proteomes" id="UP000541558">
    <property type="component" value="Unassembled WGS sequence"/>
</dbReference>
<dbReference type="PANTHER" id="PTHR42052:SF1">
    <property type="entry name" value="ABM DOMAIN-CONTAINING PROTEIN"/>
    <property type="match status" value="1"/>
</dbReference>
<accession>A0A8H5B350</accession>
<dbReference type="EMBL" id="JAACJK010000220">
    <property type="protein sequence ID" value="KAF5315905.1"/>
    <property type="molecule type" value="Genomic_DNA"/>
</dbReference>
<evidence type="ECO:0000313" key="1">
    <source>
        <dbReference type="EMBL" id="KAF5315905.1"/>
    </source>
</evidence>
<comment type="caution">
    <text evidence="1">The sequence shown here is derived from an EMBL/GenBank/DDBJ whole genome shotgun (WGS) entry which is preliminary data.</text>
</comment>
<protein>
    <recommendedName>
        <fullName evidence="3">ABM domain-containing protein</fullName>
    </recommendedName>
</protein>
<evidence type="ECO:0000313" key="2">
    <source>
        <dbReference type="Proteomes" id="UP000541558"/>
    </source>
</evidence>
<dbReference type="Gene3D" id="3.30.70.100">
    <property type="match status" value="1"/>
</dbReference>